<dbReference type="AlphaFoldDB" id="A0A8H4J621"/>
<dbReference type="Proteomes" id="UP000572817">
    <property type="component" value="Unassembled WGS sequence"/>
</dbReference>
<sequence>MSLYQNPAQTRSMITTRKYVSTIAHFDTMFENWHSKAQNIPSPMPTFTAQTEIMYNSGRCFIHLIAVQAIMERSLPLSYQNTQSDQPRVFNESITAEVMNLPETARDLELIKVVAGLNIEPKSDMIQLLKQVVDILEVSAVDDIDLGPIYADTLRTLIAKVENARPVRGKASGQPADQTSTDQQTSASTTSGGYPANATVLPPIHNSTNTSSSSRTVANIPALADTAFAQSISAGGCPSAANMSSFEYSGNGAGGFDDPTTTTAMDTDVVGGEPADWSRWLAFQFDPSFSAFEMGYMVDATNPFI</sequence>
<accession>A0A8H4J621</accession>
<evidence type="ECO:0000313" key="3">
    <source>
        <dbReference type="Proteomes" id="UP000572817"/>
    </source>
</evidence>
<proteinExistence type="predicted"/>
<evidence type="ECO:0000256" key="1">
    <source>
        <dbReference type="SAM" id="MobiDB-lite"/>
    </source>
</evidence>
<feature type="region of interest" description="Disordered" evidence="1">
    <location>
        <begin position="167"/>
        <end position="215"/>
    </location>
</feature>
<comment type="caution">
    <text evidence="2">The sequence shown here is derived from an EMBL/GenBank/DDBJ whole genome shotgun (WGS) entry which is preliminary data.</text>
</comment>
<dbReference type="EMBL" id="WWBZ02000001">
    <property type="protein sequence ID" value="KAF4313757.1"/>
    <property type="molecule type" value="Genomic_DNA"/>
</dbReference>
<feature type="compositionally biased region" description="Low complexity" evidence="1">
    <location>
        <begin position="176"/>
        <end position="191"/>
    </location>
</feature>
<keyword evidence="3" id="KW-1185">Reference proteome</keyword>
<dbReference type="OrthoDB" id="10538825at2759"/>
<dbReference type="InterPro" id="IPR052780">
    <property type="entry name" value="AAA_Catabolism_Regulators"/>
</dbReference>
<dbReference type="PANTHER" id="PTHR31644">
    <property type="entry name" value="TRANSCRIPTIONAL ACTIVATOR ARO80-RELATED"/>
    <property type="match status" value="1"/>
</dbReference>
<dbReference type="GO" id="GO:0000981">
    <property type="term" value="F:DNA-binding transcription factor activity, RNA polymerase II-specific"/>
    <property type="evidence" value="ECO:0007669"/>
    <property type="project" value="TreeGrafter"/>
</dbReference>
<evidence type="ECO:0000313" key="2">
    <source>
        <dbReference type="EMBL" id="KAF4313757.1"/>
    </source>
</evidence>
<gene>
    <name evidence="2" type="ORF">GTA08_BOTSDO00500</name>
</gene>
<dbReference type="GO" id="GO:0005634">
    <property type="term" value="C:nucleus"/>
    <property type="evidence" value="ECO:0007669"/>
    <property type="project" value="TreeGrafter"/>
</dbReference>
<protein>
    <submittedName>
        <fullName evidence="2">C6 transcription factor</fullName>
    </submittedName>
</protein>
<reference evidence="2" key="1">
    <citation type="submission" date="2020-04" db="EMBL/GenBank/DDBJ databases">
        <title>Genome Assembly and Annotation of Botryosphaeria dothidea sdau 11-99, a Latent Pathogen of Apple Fruit Ring Rot in China.</title>
        <authorList>
            <person name="Yu C."/>
            <person name="Diao Y."/>
            <person name="Lu Q."/>
            <person name="Zhao J."/>
            <person name="Cui S."/>
            <person name="Peng C."/>
            <person name="He B."/>
            <person name="Liu H."/>
        </authorList>
    </citation>
    <scope>NUCLEOTIDE SEQUENCE [LARGE SCALE GENOMIC DNA]</scope>
    <source>
        <strain evidence="2">Sdau11-99</strain>
    </source>
</reference>
<organism evidence="2 3">
    <name type="scientific">Botryosphaeria dothidea</name>
    <dbReference type="NCBI Taxonomy" id="55169"/>
    <lineage>
        <taxon>Eukaryota</taxon>
        <taxon>Fungi</taxon>
        <taxon>Dikarya</taxon>
        <taxon>Ascomycota</taxon>
        <taxon>Pezizomycotina</taxon>
        <taxon>Dothideomycetes</taxon>
        <taxon>Dothideomycetes incertae sedis</taxon>
        <taxon>Botryosphaeriales</taxon>
        <taxon>Botryosphaeriaceae</taxon>
        <taxon>Botryosphaeria</taxon>
    </lineage>
</organism>
<name>A0A8H4J621_9PEZI</name>